<feature type="compositionally biased region" description="Polar residues" evidence="1">
    <location>
        <begin position="1"/>
        <end position="13"/>
    </location>
</feature>
<proteinExistence type="predicted"/>
<comment type="caution">
    <text evidence="2">The sequence shown here is derived from an EMBL/GenBank/DDBJ whole genome shotgun (WGS) entry which is preliminary data.</text>
</comment>
<keyword evidence="3" id="KW-1185">Reference proteome</keyword>
<feature type="region of interest" description="Disordered" evidence="1">
    <location>
        <begin position="83"/>
        <end position="109"/>
    </location>
</feature>
<gene>
    <name evidence="2" type="ORF">K431DRAFT_120064</name>
</gene>
<dbReference type="EMBL" id="MU003814">
    <property type="protein sequence ID" value="KAF2719224.1"/>
    <property type="molecule type" value="Genomic_DNA"/>
</dbReference>
<reference evidence="2" key="1">
    <citation type="journal article" date="2020" name="Stud. Mycol.">
        <title>101 Dothideomycetes genomes: a test case for predicting lifestyles and emergence of pathogens.</title>
        <authorList>
            <person name="Haridas S."/>
            <person name="Albert R."/>
            <person name="Binder M."/>
            <person name="Bloem J."/>
            <person name="Labutti K."/>
            <person name="Salamov A."/>
            <person name="Andreopoulos B."/>
            <person name="Baker S."/>
            <person name="Barry K."/>
            <person name="Bills G."/>
            <person name="Bluhm B."/>
            <person name="Cannon C."/>
            <person name="Castanera R."/>
            <person name="Culley D."/>
            <person name="Daum C."/>
            <person name="Ezra D."/>
            <person name="Gonzalez J."/>
            <person name="Henrissat B."/>
            <person name="Kuo A."/>
            <person name="Liang C."/>
            <person name="Lipzen A."/>
            <person name="Lutzoni F."/>
            <person name="Magnuson J."/>
            <person name="Mondo S."/>
            <person name="Nolan M."/>
            <person name="Ohm R."/>
            <person name="Pangilinan J."/>
            <person name="Park H.-J."/>
            <person name="Ramirez L."/>
            <person name="Alfaro M."/>
            <person name="Sun H."/>
            <person name="Tritt A."/>
            <person name="Yoshinaga Y."/>
            <person name="Zwiers L.-H."/>
            <person name="Turgeon B."/>
            <person name="Goodwin S."/>
            <person name="Spatafora J."/>
            <person name="Crous P."/>
            <person name="Grigoriev I."/>
        </authorList>
    </citation>
    <scope>NUCLEOTIDE SEQUENCE</scope>
    <source>
        <strain evidence="2">CBS 116435</strain>
    </source>
</reference>
<dbReference type="Proteomes" id="UP000799441">
    <property type="component" value="Unassembled WGS sequence"/>
</dbReference>
<feature type="compositionally biased region" description="Basic and acidic residues" evidence="1">
    <location>
        <begin position="93"/>
        <end position="109"/>
    </location>
</feature>
<sequence>MPTSFPRYNTSSEKTQRQAFKPVTMVSIQSPPLPNLLNRLTLNEWDRDLGSNPKGRDRSVRPHEQVEVERRLKHGVRASYARVAADPTAKPTHASDHDQQQESRSKIRDVTDKAYAKAQDYKNTTSALLGRSWRDRNDPEVKRLAEKRISFAPTIRDQEEARKSGSKRSSWNPSARTVSGMAVNEQQPGTIVFHWGFKEVKEWKVIPGDDSFVRRGGRYYHKKGRYWLIFANSNDVVEEYGVYTYGGLGLRNFSTADKAKYCSLRPLNPSDGFRNQSSANRVLQIEWMMPPRPGDDDAIVEHRDTCVVDFSVVHKRPADIPCLNVRSMIDQESIRIMERMHEKLKKTVVVSESFYD</sequence>
<evidence type="ECO:0000313" key="3">
    <source>
        <dbReference type="Proteomes" id="UP000799441"/>
    </source>
</evidence>
<protein>
    <submittedName>
        <fullName evidence="2">Uncharacterized protein</fullName>
    </submittedName>
</protein>
<accession>A0A9P4Q6U4</accession>
<dbReference type="AlphaFoldDB" id="A0A9P4Q6U4"/>
<organism evidence="2 3">
    <name type="scientific">Polychaeton citri CBS 116435</name>
    <dbReference type="NCBI Taxonomy" id="1314669"/>
    <lineage>
        <taxon>Eukaryota</taxon>
        <taxon>Fungi</taxon>
        <taxon>Dikarya</taxon>
        <taxon>Ascomycota</taxon>
        <taxon>Pezizomycotina</taxon>
        <taxon>Dothideomycetes</taxon>
        <taxon>Dothideomycetidae</taxon>
        <taxon>Capnodiales</taxon>
        <taxon>Capnodiaceae</taxon>
        <taxon>Polychaeton</taxon>
    </lineage>
</organism>
<feature type="compositionally biased region" description="Polar residues" evidence="1">
    <location>
        <begin position="167"/>
        <end position="177"/>
    </location>
</feature>
<evidence type="ECO:0000256" key="1">
    <source>
        <dbReference type="SAM" id="MobiDB-lite"/>
    </source>
</evidence>
<feature type="region of interest" description="Disordered" evidence="1">
    <location>
        <begin position="1"/>
        <end position="22"/>
    </location>
</feature>
<evidence type="ECO:0000313" key="2">
    <source>
        <dbReference type="EMBL" id="KAF2719224.1"/>
    </source>
</evidence>
<feature type="region of interest" description="Disordered" evidence="1">
    <location>
        <begin position="155"/>
        <end position="179"/>
    </location>
</feature>
<name>A0A9P4Q6U4_9PEZI</name>